<organism evidence="1 2">
    <name type="scientific">Batillaria attramentaria</name>
    <dbReference type="NCBI Taxonomy" id="370345"/>
    <lineage>
        <taxon>Eukaryota</taxon>
        <taxon>Metazoa</taxon>
        <taxon>Spiralia</taxon>
        <taxon>Lophotrochozoa</taxon>
        <taxon>Mollusca</taxon>
        <taxon>Gastropoda</taxon>
        <taxon>Caenogastropoda</taxon>
        <taxon>Sorbeoconcha</taxon>
        <taxon>Cerithioidea</taxon>
        <taxon>Batillariidae</taxon>
        <taxon>Batillaria</taxon>
    </lineage>
</organism>
<sequence>MTKASRFPRTPEDIIRMGVDRLMPSALLSHAPSLMLPSAQRTIVPSPMKSLAKLSTVYSLPFLHSNGDPIGTNHTVQRYLTPSILTEINVCRALGVHLKNRQMVHSPSLSSVKESKHYILAS</sequence>
<dbReference type="EMBL" id="JACVVK020000136">
    <property type="protein sequence ID" value="KAK7489556.1"/>
    <property type="molecule type" value="Genomic_DNA"/>
</dbReference>
<dbReference type="AlphaFoldDB" id="A0ABD0KR39"/>
<keyword evidence="2" id="KW-1185">Reference proteome</keyword>
<evidence type="ECO:0000313" key="1">
    <source>
        <dbReference type="EMBL" id="KAK7489556.1"/>
    </source>
</evidence>
<proteinExistence type="predicted"/>
<name>A0ABD0KR39_9CAEN</name>
<dbReference type="Proteomes" id="UP001519460">
    <property type="component" value="Unassembled WGS sequence"/>
</dbReference>
<comment type="caution">
    <text evidence="1">The sequence shown here is derived from an EMBL/GenBank/DDBJ whole genome shotgun (WGS) entry which is preliminary data.</text>
</comment>
<protein>
    <submittedName>
        <fullName evidence="1">Uncharacterized protein</fullName>
    </submittedName>
</protein>
<evidence type="ECO:0000313" key="2">
    <source>
        <dbReference type="Proteomes" id="UP001519460"/>
    </source>
</evidence>
<reference evidence="1 2" key="1">
    <citation type="journal article" date="2023" name="Sci. Data">
        <title>Genome assembly of the Korean intertidal mud-creeper Batillaria attramentaria.</title>
        <authorList>
            <person name="Patra A.K."/>
            <person name="Ho P.T."/>
            <person name="Jun S."/>
            <person name="Lee S.J."/>
            <person name="Kim Y."/>
            <person name="Won Y.J."/>
        </authorList>
    </citation>
    <scope>NUCLEOTIDE SEQUENCE [LARGE SCALE GENOMIC DNA]</scope>
    <source>
        <strain evidence="1">Wonlab-2016</strain>
    </source>
</reference>
<accession>A0ABD0KR39</accession>
<gene>
    <name evidence="1" type="ORF">BaRGS_00019190</name>
</gene>